<comment type="caution">
    <text evidence="2">The sequence shown here is derived from an EMBL/GenBank/DDBJ whole genome shotgun (WGS) entry which is preliminary data.</text>
</comment>
<dbReference type="AlphaFoldDB" id="A0A9Q0DL00"/>
<dbReference type="Proteomes" id="UP001148018">
    <property type="component" value="Unassembled WGS sequence"/>
</dbReference>
<keyword evidence="3" id="KW-1185">Reference proteome</keyword>
<evidence type="ECO:0000256" key="1">
    <source>
        <dbReference type="SAM" id="MobiDB-lite"/>
    </source>
</evidence>
<name>A0A9Q0DL00_9TELE</name>
<evidence type="ECO:0000313" key="3">
    <source>
        <dbReference type="Proteomes" id="UP001148018"/>
    </source>
</evidence>
<organism evidence="2 3">
    <name type="scientific">Muraenolepis orangiensis</name>
    <name type="common">Patagonian moray cod</name>
    <dbReference type="NCBI Taxonomy" id="630683"/>
    <lineage>
        <taxon>Eukaryota</taxon>
        <taxon>Metazoa</taxon>
        <taxon>Chordata</taxon>
        <taxon>Craniata</taxon>
        <taxon>Vertebrata</taxon>
        <taxon>Euteleostomi</taxon>
        <taxon>Actinopterygii</taxon>
        <taxon>Neopterygii</taxon>
        <taxon>Teleostei</taxon>
        <taxon>Neoteleostei</taxon>
        <taxon>Acanthomorphata</taxon>
        <taxon>Zeiogadaria</taxon>
        <taxon>Gadariae</taxon>
        <taxon>Gadiformes</taxon>
        <taxon>Muraenolepidoidei</taxon>
        <taxon>Muraenolepididae</taxon>
        <taxon>Muraenolepis</taxon>
    </lineage>
</organism>
<protein>
    <submittedName>
        <fullName evidence="2">Uncharacterized protein</fullName>
    </submittedName>
</protein>
<proteinExistence type="predicted"/>
<feature type="region of interest" description="Disordered" evidence="1">
    <location>
        <begin position="1"/>
        <end position="32"/>
    </location>
</feature>
<evidence type="ECO:0000313" key="2">
    <source>
        <dbReference type="EMBL" id="KAJ3590241.1"/>
    </source>
</evidence>
<gene>
    <name evidence="2" type="ORF">NHX12_008195</name>
</gene>
<dbReference type="EMBL" id="JANIIK010000114">
    <property type="protein sequence ID" value="KAJ3590241.1"/>
    <property type="molecule type" value="Genomic_DNA"/>
</dbReference>
<feature type="region of interest" description="Disordered" evidence="1">
    <location>
        <begin position="88"/>
        <end position="114"/>
    </location>
</feature>
<sequence>MEVPPRSPDGSMASTASESCPGMEQRSSGRLGAISILTSSREKRGEVLVEESRDKHHLAYSGGGLYIQALDEVGQLQALGSQQALTAQSLELGPPQPSSPRPSLNLSSELQYDV</sequence>
<accession>A0A9Q0DL00</accession>
<reference evidence="2" key="1">
    <citation type="submission" date="2022-07" db="EMBL/GenBank/DDBJ databases">
        <title>Chromosome-level genome of Muraenolepis orangiensis.</title>
        <authorList>
            <person name="Kim J."/>
        </authorList>
    </citation>
    <scope>NUCLEOTIDE SEQUENCE</scope>
    <source>
        <strain evidence="2">KU_S4_2022</strain>
        <tissue evidence="2">Muscle</tissue>
    </source>
</reference>
<feature type="compositionally biased region" description="Low complexity" evidence="1">
    <location>
        <begin position="101"/>
        <end position="114"/>
    </location>
</feature>